<dbReference type="PANTHER" id="PTHR28106:SF1">
    <property type="entry name" value="MITOCHONDRIAL ATPASE COMPLEX SUBUNIT ATP10"/>
    <property type="match status" value="1"/>
</dbReference>
<accession>A0A6A6RTF2</accession>
<evidence type="ECO:0000313" key="2">
    <source>
        <dbReference type="EMBL" id="KAF2637961.1"/>
    </source>
</evidence>
<protein>
    <recommendedName>
        <fullName evidence="4">F1F0 ATP synthase assembly protein Atp10</fullName>
    </recommendedName>
</protein>
<evidence type="ECO:0000313" key="3">
    <source>
        <dbReference type="Proteomes" id="UP000799753"/>
    </source>
</evidence>
<dbReference type="Proteomes" id="UP000799753">
    <property type="component" value="Unassembled WGS sequence"/>
</dbReference>
<feature type="compositionally biased region" description="Pro residues" evidence="1">
    <location>
        <begin position="53"/>
        <end position="62"/>
    </location>
</feature>
<keyword evidence="3" id="KW-1185">Reference proteome</keyword>
<dbReference type="GO" id="GO:0033615">
    <property type="term" value="P:mitochondrial proton-transporting ATP synthase complex assembly"/>
    <property type="evidence" value="ECO:0007669"/>
    <property type="project" value="TreeGrafter"/>
</dbReference>
<feature type="region of interest" description="Disordered" evidence="1">
    <location>
        <begin position="43"/>
        <end position="95"/>
    </location>
</feature>
<dbReference type="GO" id="GO:0005743">
    <property type="term" value="C:mitochondrial inner membrane"/>
    <property type="evidence" value="ECO:0007669"/>
    <property type="project" value="TreeGrafter"/>
</dbReference>
<proteinExistence type="predicted"/>
<organism evidence="2 3">
    <name type="scientific">Massarina eburnea CBS 473.64</name>
    <dbReference type="NCBI Taxonomy" id="1395130"/>
    <lineage>
        <taxon>Eukaryota</taxon>
        <taxon>Fungi</taxon>
        <taxon>Dikarya</taxon>
        <taxon>Ascomycota</taxon>
        <taxon>Pezizomycotina</taxon>
        <taxon>Dothideomycetes</taxon>
        <taxon>Pleosporomycetidae</taxon>
        <taxon>Pleosporales</taxon>
        <taxon>Massarineae</taxon>
        <taxon>Massarinaceae</taxon>
        <taxon>Massarina</taxon>
    </lineage>
</organism>
<gene>
    <name evidence="2" type="ORF">P280DRAFT_86611</name>
</gene>
<dbReference type="PANTHER" id="PTHR28106">
    <property type="entry name" value="MITOCHONDRIAL ATPASE COMPLEX SUBUNIT ATP10"/>
    <property type="match status" value="1"/>
</dbReference>
<feature type="region of interest" description="Disordered" evidence="1">
    <location>
        <begin position="318"/>
        <end position="338"/>
    </location>
</feature>
<dbReference type="EMBL" id="MU006791">
    <property type="protein sequence ID" value="KAF2637961.1"/>
    <property type="molecule type" value="Genomic_DNA"/>
</dbReference>
<reference evidence="2" key="1">
    <citation type="journal article" date="2020" name="Stud. Mycol.">
        <title>101 Dothideomycetes genomes: a test case for predicting lifestyles and emergence of pathogens.</title>
        <authorList>
            <person name="Haridas S."/>
            <person name="Albert R."/>
            <person name="Binder M."/>
            <person name="Bloem J."/>
            <person name="Labutti K."/>
            <person name="Salamov A."/>
            <person name="Andreopoulos B."/>
            <person name="Baker S."/>
            <person name="Barry K."/>
            <person name="Bills G."/>
            <person name="Bluhm B."/>
            <person name="Cannon C."/>
            <person name="Castanera R."/>
            <person name="Culley D."/>
            <person name="Daum C."/>
            <person name="Ezra D."/>
            <person name="Gonzalez J."/>
            <person name="Henrissat B."/>
            <person name="Kuo A."/>
            <person name="Liang C."/>
            <person name="Lipzen A."/>
            <person name="Lutzoni F."/>
            <person name="Magnuson J."/>
            <person name="Mondo S."/>
            <person name="Nolan M."/>
            <person name="Ohm R."/>
            <person name="Pangilinan J."/>
            <person name="Park H.-J."/>
            <person name="Ramirez L."/>
            <person name="Alfaro M."/>
            <person name="Sun H."/>
            <person name="Tritt A."/>
            <person name="Yoshinaga Y."/>
            <person name="Zwiers L.-H."/>
            <person name="Turgeon B."/>
            <person name="Goodwin S."/>
            <person name="Spatafora J."/>
            <person name="Crous P."/>
            <person name="Grigoriev I."/>
        </authorList>
    </citation>
    <scope>NUCLEOTIDE SEQUENCE</scope>
    <source>
        <strain evidence="2">CBS 473.64</strain>
    </source>
</reference>
<dbReference type="InterPro" id="IPR007849">
    <property type="entry name" value="ATP10"/>
</dbReference>
<evidence type="ECO:0000256" key="1">
    <source>
        <dbReference type="SAM" id="MobiDB-lite"/>
    </source>
</evidence>
<name>A0A6A6RTF2_9PLEO</name>
<dbReference type="AlphaFoldDB" id="A0A6A6RTF2"/>
<dbReference type="OrthoDB" id="17089at2759"/>
<feature type="compositionally biased region" description="Polar residues" evidence="1">
    <location>
        <begin position="318"/>
        <end position="332"/>
    </location>
</feature>
<dbReference type="Pfam" id="PF05176">
    <property type="entry name" value="ATP-synt_10"/>
    <property type="match status" value="1"/>
</dbReference>
<evidence type="ECO:0008006" key="4">
    <source>
        <dbReference type="Google" id="ProtNLM"/>
    </source>
</evidence>
<sequence length="351" mass="39475">MLQPRIASPMARIFLNPTSACLRCQTRAILRPQNRIPTRAFTTAPLLRLPATPSQPPRPNPQKPTDDETFVPRPLGRPIGFQEPPQPGQNTGREKVAKKNYSGMTMSERNLAKRVDLVEKWGTNYFRDFKNIRKYRSGKTFMANARIFKKEAAMYFPNFHGDTLVEKDADTTNVLKGRVSVVNVYSSEWGASQVQTFTSKDANAGLHEVLAKYPDAAQMVDINIEENLLKGWIISLFQWSLRLKKRKEDWGRYFVVKRGVGERIRETIGLLNGRVGYVYLVDEDCKIRWAGSANAEGTEAEDLTKGFARLIDEATTGATKTRIQPQTKNTNEGAGAAKEKAMPIPVPVAFK</sequence>